<evidence type="ECO:0000256" key="2">
    <source>
        <dbReference type="ARBA" id="ARBA00004613"/>
    </source>
</evidence>
<dbReference type="GO" id="GO:0030245">
    <property type="term" value="P:cellulose catabolic process"/>
    <property type="evidence" value="ECO:0007669"/>
    <property type="project" value="UniProtKB-KW"/>
</dbReference>
<keyword evidence="10" id="KW-0503">Monooxygenase</keyword>
<dbReference type="GO" id="GO:0046872">
    <property type="term" value="F:metal ion binding"/>
    <property type="evidence" value="ECO:0007669"/>
    <property type="project" value="UniProtKB-KW"/>
</dbReference>
<comment type="caution">
    <text evidence="20">The sequence shown here is derived from an EMBL/GenBank/DDBJ whole genome shotgun (WGS) entry which is preliminary data.</text>
</comment>
<dbReference type="GO" id="GO:0016787">
    <property type="term" value="F:hydrolase activity"/>
    <property type="evidence" value="ECO:0007669"/>
    <property type="project" value="UniProtKB-KW"/>
</dbReference>
<evidence type="ECO:0000256" key="13">
    <source>
        <dbReference type="ARBA" id="ARBA00023326"/>
    </source>
</evidence>
<dbReference type="AlphaFoldDB" id="A0A4S4KKW6"/>
<keyword evidence="11" id="KW-1015">Disulfide bond</keyword>
<evidence type="ECO:0000256" key="4">
    <source>
        <dbReference type="ARBA" id="ARBA00022723"/>
    </source>
</evidence>
<evidence type="ECO:0000256" key="16">
    <source>
        <dbReference type="ARBA" id="ARBA00047174"/>
    </source>
</evidence>
<evidence type="ECO:0000256" key="9">
    <source>
        <dbReference type="ARBA" id="ARBA00023008"/>
    </source>
</evidence>
<evidence type="ECO:0000259" key="19">
    <source>
        <dbReference type="PROSITE" id="PS51164"/>
    </source>
</evidence>
<dbReference type="GO" id="GO:0030248">
    <property type="term" value="F:cellulose binding"/>
    <property type="evidence" value="ECO:0007669"/>
    <property type="project" value="InterPro"/>
</dbReference>
<evidence type="ECO:0000256" key="8">
    <source>
        <dbReference type="ARBA" id="ARBA00023002"/>
    </source>
</evidence>
<protein>
    <recommendedName>
        <fullName evidence="16">lytic cellulose monooxygenase (C4-dehydrogenating)</fullName>
        <ecNumber evidence="16">1.14.99.56</ecNumber>
    </recommendedName>
</protein>
<evidence type="ECO:0000256" key="18">
    <source>
        <dbReference type="SAM" id="SignalP"/>
    </source>
</evidence>
<dbReference type="GO" id="GO:0005576">
    <property type="term" value="C:extracellular region"/>
    <property type="evidence" value="ECO:0007669"/>
    <property type="project" value="UniProtKB-SubCell"/>
</dbReference>
<feature type="region of interest" description="Disordered" evidence="17">
    <location>
        <begin position="191"/>
        <end position="237"/>
    </location>
</feature>
<keyword evidence="7" id="KW-0136">Cellulose degradation</keyword>
<dbReference type="Proteomes" id="UP000309038">
    <property type="component" value="Unassembled WGS sequence"/>
</dbReference>
<proteinExistence type="inferred from homology"/>
<dbReference type="GO" id="GO:0004497">
    <property type="term" value="F:monooxygenase activity"/>
    <property type="evidence" value="ECO:0007669"/>
    <property type="project" value="UniProtKB-KW"/>
</dbReference>
<evidence type="ECO:0000256" key="1">
    <source>
        <dbReference type="ARBA" id="ARBA00001973"/>
    </source>
</evidence>
<dbReference type="InterPro" id="IPR000254">
    <property type="entry name" value="CBD"/>
</dbReference>
<reference evidence="20 21" key="1">
    <citation type="submission" date="2019-02" db="EMBL/GenBank/DDBJ databases">
        <title>Genome sequencing of the rare red list fungi Phlebia centrifuga.</title>
        <authorList>
            <person name="Buettner E."/>
            <person name="Kellner H."/>
        </authorList>
    </citation>
    <scope>NUCLEOTIDE SEQUENCE [LARGE SCALE GENOMIC DNA]</scope>
    <source>
        <strain evidence="20 21">DSM 108282</strain>
    </source>
</reference>
<keyword evidence="4" id="KW-0479">Metal-binding</keyword>
<dbReference type="PANTHER" id="PTHR33353:SF10">
    <property type="entry name" value="ENDO-BETA-1,4-GLUCANASE D"/>
    <property type="match status" value="1"/>
</dbReference>
<comment type="cofactor">
    <cofactor evidence="1">
        <name>Cu(2+)</name>
        <dbReference type="ChEBI" id="CHEBI:29036"/>
    </cofactor>
</comment>
<dbReference type="InterPro" id="IPR035971">
    <property type="entry name" value="CBD_sf"/>
</dbReference>
<evidence type="ECO:0000256" key="15">
    <source>
        <dbReference type="ARBA" id="ARBA00045077"/>
    </source>
</evidence>
<keyword evidence="3" id="KW-0964">Secreted</keyword>
<evidence type="ECO:0000313" key="20">
    <source>
        <dbReference type="EMBL" id="THG98883.1"/>
    </source>
</evidence>
<comment type="similarity">
    <text evidence="14">Belongs to the polysaccharide monooxygenase AA9 family.</text>
</comment>
<evidence type="ECO:0000256" key="3">
    <source>
        <dbReference type="ARBA" id="ARBA00022525"/>
    </source>
</evidence>
<evidence type="ECO:0000256" key="5">
    <source>
        <dbReference type="ARBA" id="ARBA00022729"/>
    </source>
</evidence>
<dbReference type="InterPro" id="IPR005103">
    <property type="entry name" value="AA9_LPMO"/>
</dbReference>
<keyword evidence="5 18" id="KW-0732">Signal</keyword>
<evidence type="ECO:0000256" key="6">
    <source>
        <dbReference type="ARBA" id="ARBA00022801"/>
    </source>
</evidence>
<dbReference type="InterPro" id="IPR049892">
    <property type="entry name" value="AA9"/>
</dbReference>
<sequence length="280" mass="28333">MRIPAASLVLLASAAPLVLGHGQVHSVVTSSGTYQAADAYAAVDPTSPLRKLNTYGPAADFTGPDITCGPGGNTPVANLAEVESGSLVTFNWLDWTSVHPGPVMTYIAECPNGCANFIGDTGNVWVKIDQDQLVNGGDVALPEGIPLPGSYDPYDPGILVQLWAISPTNSNYTAPGGPVLLPGGTGDWANEAYGVGGTPLPTQAPPPSTPSPTATPSSAPPAKPTSTPSSAPISSAPIPSATVASVAQYGQCGGVSYTGPTVCAAGTTCTELNDYYYQCL</sequence>
<keyword evidence="21" id="KW-1185">Reference proteome</keyword>
<evidence type="ECO:0000256" key="10">
    <source>
        <dbReference type="ARBA" id="ARBA00023033"/>
    </source>
</evidence>
<comment type="subcellular location">
    <subcellularLocation>
        <location evidence="2">Secreted</location>
    </subcellularLocation>
</comment>
<dbReference type="Pfam" id="PF00734">
    <property type="entry name" value="CBM_1"/>
    <property type="match status" value="1"/>
</dbReference>
<dbReference type="Gene3D" id="2.70.50.70">
    <property type="match status" value="2"/>
</dbReference>
<gene>
    <name evidence="20" type="ORF">EW026_g3369</name>
</gene>
<feature type="domain" description="CBM1" evidence="19">
    <location>
        <begin position="244"/>
        <end position="280"/>
    </location>
</feature>
<evidence type="ECO:0000256" key="7">
    <source>
        <dbReference type="ARBA" id="ARBA00023001"/>
    </source>
</evidence>
<name>A0A4S4KKW6_9APHY</name>
<accession>A0A4S4KKW6</accession>
<evidence type="ECO:0000256" key="12">
    <source>
        <dbReference type="ARBA" id="ARBA00023277"/>
    </source>
</evidence>
<dbReference type="PROSITE" id="PS00562">
    <property type="entry name" value="CBM1_1"/>
    <property type="match status" value="1"/>
</dbReference>
<dbReference type="PROSITE" id="PS51164">
    <property type="entry name" value="CBM1_2"/>
    <property type="match status" value="1"/>
</dbReference>
<keyword evidence="6" id="KW-0378">Hydrolase</keyword>
<evidence type="ECO:0000256" key="17">
    <source>
        <dbReference type="SAM" id="MobiDB-lite"/>
    </source>
</evidence>
<dbReference type="SMART" id="SM00236">
    <property type="entry name" value="fCBD"/>
    <property type="match status" value="1"/>
</dbReference>
<dbReference type="PANTHER" id="PTHR33353">
    <property type="entry name" value="PUTATIVE (AFU_ORTHOLOGUE AFUA_1G12560)-RELATED"/>
    <property type="match status" value="1"/>
</dbReference>
<evidence type="ECO:0000256" key="14">
    <source>
        <dbReference type="ARBA" id="ARBA00044502"/>
    </source>
</evidence>
<evidence type="ECO:0000256" key="11">
    <source>
        <dbReference type="ARBA" id="ARBA00023157"/>
    </source>
</evidence>
<keyword evidence="12" id="KW-0119">Carbohydrate metabolism</keyword>
<feature type="chain" id="PRO_5020187316" description="lytic cellulose monooxygenase (C4-dehydrogenating)" evidence="18">
    <location>
        <begin position="21"/>
        <end position="280"/>
    </location>
</feature>
<keyword evidence="9" id="KW-0186">Copper</keyword>
<dbReference type="Pfam" id="PF03443">
    <property type="entry name" value="AA9"/>
    <property type="match status" value="1"/>
</dbReference>
<dbReference type="EMBL" id="SGPJ01000100">
    <property type="protein sequence ID" value="THG98883.1"/>
    <property type="molecule type" value="Genomic_DNA"/>
</dbReference>
<dbReference type="EC" id="1.14.99.56" evidence="16"/>
<keyword evidence="8" id="KW-0560">Oxidoreductase</keyword>
<organism evidence="20 21">
    <name type="scientific">Hermanssonia centrifuga</name>
    <dbReference type="NCBI Taxonomy" id="98765"/>
    <lineage>
        <taxon>Eukaryota</taxon>
        <taxon>Fungi</taxon>
        <taxon>Dikarya</taxon>
        <taxon>Basidiomycota</taxon>
        <taxon>Agaricomycotina</taxon>
        <taxon>Agaricomycetes</taxon>
        <taxon>Polyporales</taxon>
        <taxon>Meruliaceae</taxon>
        <taxon>Hermanssonia</taxon>
    </lineage>
</organism>
<keyword evidence="13" id="KW-0624">Polysaccharide degradation</keyword>
<dbReference type="SUPFAM" id="SSF57180">
    <property type="entry name" value="Cellulose-binding domain"/>
    <property type="match status" value="1"/>
</dbReference>
<feature type="compositionally biased region" description="Low complexity" evidence="17">
    <location>
        <begin position="224"/>
        <end position="237"/>
    </location>
</feature>
<comment type="catalytic activity">
    <reaction evidence="15">
        <text>[(1-&gt;4)-beta-D-glucosyl]n+m + reduced acceptor + O2 = 4-dehydro-beta-D-glucosyl-[(1-&gt;4)-beta-D-glucosyl]n-1 + [(1-&gt;4)-beta-D-glucosyl]m + acceptor + H2O.</text>
        <dbReference type="EC" id="1.14.99.56"/>
    </reaction>
</comment>
<feature type="signal peptide" evidence="18">
    <location>
        <begin position="1"/>
        <end position="20"/>
    </location>
</feature>
<evidence type="ECO:0000313" key="21">
    <source>
        <dbReference type="Proteomes" id="UP000309038"/>
    </source>
</evidence>